<accession>A0A371P9I7</accession>
<gene>
    <name evidence="2" type="ORF">DX116_00350</name>
</gene>
<name>A0A371P9I7_9ACTN</name>
<evidence type="ECO:0000313" key="3">
    <source>
        <dbReference type="Proteomes" id="UP000265581"/>
    </source>
</evidence>
<comment type="caution">
    <text evidence="2">The sequence shown here is derived from an EMBL/GenBank/DDBJ whole genome shotgun (WGS) entry which is preliminary data.</text>
</comment>
<organism evidence="2 3">
    <name type="scientific">Aeromicrobium endophyticum</name>
    <dbReference type="NCBI Taxonomy" id="2292704"/>
    <lineage>
        <taxon>Bacteria</taxon>
        <taxon>Bacillati</taxon>
        <taxon>Actinomycetota</taxon>
        <taxon>Actinomycetes</taxon>
        <taxon>Propionibacteriales</taxon>
        <taxon>Nocardioidaceae</taxon>
        <taxon>Aeromicrobium</taxon>
    </lineage>
</organism>
<protein>
    <submittedName>
        <fullName evidence="2">Uncharacterized protein</fullName>
    </submittedName>
</protein>
<dbReference type="AlphaFoldDB" id="A0A371P9I7"/>
<dbReference type="RefSeq" id="WP_119702275.1">
    <property type="nucleotide sequence ID" value="NZ_JBHSOI010000001.1"/>
</dbReference>
<dbReference type="OrthoDB" id="3831020at2"/>
<reference evidence="2 3" key="1">
    <citation type="submission" date="2018-08" db="EMBL/GenBank/DDBJ databases">
        <title>Aeromicrobium sp. M2KJ-4, whole genome shotgun sequence.</title>
        <authorList>
            <person name="Tuo L."/>
        </authorList>
    </citation>
    <scope>NUCLEOTIDE SEQUENCE [LARGE SCALE GENOMIC DNA]</scope>
    <source>
        <strain evidence="2 3">M2KJ-4</strain>
    </source>
</reference>
<evidence type="ECO:0000313" key="2">
    <source>
        <dbReference type="EMBL" id="REK72140.1"/>
    </source>
</evidence>
<keyword evidence="3" id="KW-1185">Reference proteome</keyword>
<feature type="compositionally biased region" description="Basic and acidic residues" evidence="1">
    <location>
        <begin position="161"/>
        <end position="172"/>
    </location>
</feature>
<evidence type="ECO:0000256" key="1">
    <source>
        <dbReference type="SAM" id="MobiDB-lite"/>
    </source>
</evidence>
<feature type="compositionally biased region" description="Basic and acidic residues" evidence="1">
    <location>
        <begin position="198"/>
        <end position="207"/>
    </location>
</feature>
<dbReference type="Proteomes" id="UP000265581">
    <property type="component" value="Unassembled WGS sequence"/>
</dbReference>
<proteinExistence type="predicted"/>
<dbReference type="EMBL" id="QUBR01000001">
    <property type="protein sequence ID" value="REK72140.1"/>
    <property type="molecule type" value="Genomic_DNA"/>
</dbReference>
<sequence length="207" mass="22714">MAGKSVTHSESWWATQAPPHVLRCNGTYKSTGEQCRRVAEDGSIVCDQHGGAAGQVRRRAAERILFTADEAASKLVAWMNDPSVDTRERIKVAQDLLDRNGIVAAQVHKIMPVTEDPIEALFRTILDDPNALTDAEITEPLPAPTVEATDDYEDLIGRTPAQDEKPARRAEQPARSPRLPQAADQPSKDRSSTTPPKHIREGLARLP</sequence>
<feature type="region of interest" description="Disordered" evidence="1">
    <location>
        <begin position="135"/>
        <end position="207"/>
    </location>
</feature>